<name>A0A7C0ZCR7_UNCW3</name>
<evidence type="ECO:0000313" key="2">
    <source>
        <dbReference type="EMBL" id="HDI83131.1"/>
    </source>
</evidence>
<reference evidence="2" key="1">
    <citation type="journal article" date="2020" name="mSystems">
        <title>Genome- and Community-Level Interaction Insights into Carbon Utilization and Element Cycling Functions of Hydrothermarchaeota in Hydrothermal Sediment.</title>
        <authorList>
            <person name="Zhou Z."/>
            <person name="Liu Y."/>
            <person name="Xu W."/>
            <person name="Pan J."/>
            <person name="Luo Z.H."/>
            <person name="Li M."/>
        </authorList>
    </citation>
    <scope>NUCLEOTIDE SEQUENCE [LARGE SCALE GENOMIC DNA]</scope>
    <source>
        <strain evidence="2">HyVt-102</strain>
    </source>
</reference>
<dbReference type="EMBL" id="DQWE01000242">
    <property type="protein sequence ID" value="HDI83131.1"/>
    <property type="molecule type" value="Genomic_DNA"/>
</dbReference>
<dbReference type="AlphaFoldDB" id="A0A7C0ZCR7"/>
<proteinExistence type="predicted"/>
<feature type="domain" description="Dinitrogenase iron-molybdenum cofactor biosynthesis" evidence="1">
    <location>
        <begin position="16"/>
        <end position="106"/>
    </location>
</feature>
<organism evidence="2">
    <name type="scientific">candidate division WOR-3 bacterium</name>
    <dbReference type="NCBI Taxonomy" id="2052148"/>
    <lineage>
        <taxon>Bacteria</taxon>
        <taxon>Bacteria division WOR-3</taxon>
    </lineage>
</organism>
<dbReference type="Pfam" id="PF02579">
    <property type="entry name" value="Nitro_FeMo-Co"/>
    <property type="match status" value="1"/>
</dbReference>
<dbReference type="InterPro" id="IPR003731">
    <property type="entry name" value="Di-Nase_FeMo-co_biosynth"/>
</dbReference>
<dbReference type="Proteomes" id="UP000885847">
    <property type="component" value="Unassembled WGS sequence"/>
</dbReference>
<sequence>MIRIACATDDDVHFYHGHFGDAPYYLIYEMEEDGRYSVAERIENTAPEERMHGDPEKAKGIMEIMKKEFVDVLINIQFGPNIKRIRKNFVPVLSNIKEIEPALNHLANRMGEIKEELKNQEKKIIILP</sequence>
<evidence type="ECO:0000259" key="1">
    <source>
        <dbReference type="Pfam" id="PF02579"/>
    </source>
</evidence>
<protein>
    <submittedName>
        <fullName evidence="2">Dinitrogenase iron-molybdenum cofactor biosynthesis protein</fullName>
    </submittedName>
</protein>
<accession>A0A7C0ZCR7</accession>
<dbReference type="InterPro" id="IPR036105">
    <property type="entry name" value="DiNase_FeMo-co_biosyn_sf"/>
</dbReference>
<gene>
    <name evidence="2" type="ORF">ENF18_05010</name>
</gene>
<dbReference type="SUPFAM" id="SSF53146">
    <property type="entry name" value="Nitrogenase accessory factor-like"/>
    <property type="match status" value="1"/>
</dbReference>
<comment type="caution">
    <text evidence="2">The sequence shown here is derived from an EMBL/GenBank/DDBJ whole genome shotgun (WGS) entry which is preliminary data.</text>
</comment>
<dbReference type="Gene3D" id="3.30.420.130">
    <property type="entry name" value="Dinitrogenase iron-molybdenum cofactor biosynthesis domain"/>
    <property type="match status" value="1"/>
</dbReference>